<dbReference type="Gene3D" id="3.30.565.10">
    <property type="entry name" value="Histidine kinase-like ATPase, C-terminal domain"/>
    <property type="match status" value="1"/>
</dbReference>
<keyword evidence="2" id="KW-0547">Nucleotide-binding</keyword>
<dbReference type="Proteomes" id="UP001319045">
    <property type="component" value="Chromosome"/>
</dbReference>
<dbReference type="SMART" id="SM00387">
    <property type="entry name" value="HATPase_c"/>
    <property type="match status" value="1"/>
</dbReference>
<evidence type="ECO:0000256" key="2">
    <source>
        <dbReference type="ARBA" id="ARBA00022741"/>
    </source>
</evidence>
<dbReference type="CDD" id="cd00075">
    <property type="entry name" value="HATPase"/>
    <property type="match status" value="1"/>
</dbReference>
<keyword evidence="4" id="KW-0067">ATP-binding</keyword>
<evidence type="ECO:0000313" key="8">
    <source>
        <dbReference type="Proteomes" id="UP001319045"/>
    </source>
</evidence>
<organism evidence="7 8">
    <name type="scientific">Prevotella herbatica</name>
    <dbReference type="NCBI Taxonomy" id="2801997"/>
    <lineage>
        <taxon>Bacteria</taxon>
        <taxon>Pseudomonadati</taxon>
        <taxon>Bacteroidota</taxon>
        <taxon>Bacteroidia</taxon>
        <taxon>Bacteroidales</taxon>
        <taxon>Prevotellaceae</taxon>
        <taxon>Prevotella</taxon>
    </lineage>
</organism>
<name>A0ABM7NXS7_9BACT</name>
<evidence type="ECO:0000259" key="6">
    <source>
        <dbReference type="PROSITE" id="PS50109"/>
    </source>
</evidence>
<protein>
    <recommendedName>
        <fullName evidence="6">Histidine kinase domain-containing protein</fullName>
    </recommendedName>
</protein>
<keyword evidence="5" id="KW-0902">Two-component regulatory system</keyword>
<dbReference type="PANTHER" id="PTHR43065">
    <property type="entry name" value="SENSOR HISTIDINE KINASE"/>
    <property type="match status" value="1"/>
</dbReference>
<dbReference type="Pfam" id="PF02518">
    <property type="entry name" value="HATPase_c"/>
    <property type="match status" value="1"/>
</dbReference>
<proteinExistence type="predicted"/>
<keyword evidence="3" id="KW-0418">Kinase</keyword>
<evidence type="ECO:0000256" key="1">
    <source>
        <dbReference type="ARBA" id="ARBA00022679"/>
    </source>
</evidence>
<evidence type="ECO:0000256" key="5">
    <source>
        <dbReference type="ARBA" id="ARBA00023012"/>
    </source>
</evidence>
<gene>
    <name evidence="7" type="ORF">prwr041_12240</name>
</gene>
<sequence>MMRDAIRFHDFTFRLPTRRLLFGERALQDALNEMGKEIQKLEAHNEIESWQRLTRVLTHEIMNAATPIQSISQAYLSNPKIKDSPYEDGINAIYNTSSGLTTFVDSYRKLTQLQEPVPTDVNLSEFVHKLSALYPDIVWNIDVATSAIFNIDENLLRQVFLNLIKNAIEAGAKNIAINYNGSLIISNDGHIIPDESRKEIFIPFFTTKSTGSGIGLALSRQILMMQGYMLSLDDHSQHGYNVTFVIEKDL</sequence>
<dbReference type="InterPro" id="IPR036890">
    <property type="entry name" value="HATPase_C_sf"/>
</dbReference>
<feature type="domain" description="Histidine kinase" evidence="6">
    <location>
        <begin position="56"/>
        <end position="250"/>
    </location>
</feature>
<keyword evidence="8" id="KW-1185">Reference proteome</keyword>
<dbReference type="InterPro" id="IPR005467">
    <property type="entry name" value="His_kinase_dom"/>
</dbReference>
<dbReference type="PROSITE" id="PS50109">
    <property type="entry name" value="HIS_KIN"/>
    <property type="match status" value="1"/>
</dbReference>
<reference evidence="7 8" key="1">
    <citation type="journal article" date="2022" name="Int. J. Syst. Evol. Microbiol.">
        <title>Prevotella herbatica sp. nov., a plant polysaccharide-decomposing anaerobic bacterium isolated from a methanogenic reactor.</title>
        <authorList>
            <person name="Uek A."/>
            <person name="Tonouchi A."/>
            <person name="Kaku N."/>
            <person name="Ueki K."/>
        </authorList>
    </citation>
    <scope>NUCLEOTIDE SEQUENCE [LARGE SCALE GENOMIC DNA]</scope>
    <source>
        <strain evidence="7 8">WR041</strain>
    </source>
</reference>
<keyword evidence="1" id="KW-0808">Transferase</keyword>
<evidence type="ECO:0000313" key="7">
    <source>
        <dbReference type="EMBL" id="BCS85331.1"/>
    </source>
</evidence>
<evidence type="ECO:0000256" key="4">
    <source>
        <dbReference type="ARBA" id="ARBA00022840"/>
    </source>
</evidence>
<dbReference type="SUPFAM" id="SSF55874">
    <property type="entry name" value="ATPase domain of HSP90 chaperone/DNA topoisomerase II/histidine kinase"/>
    <property type="match status" value="1"/>
</dbReference>
<dbReference type="InterPro" id="IPR003594">
    <property type="entry name" value="HATPase_dom"/>
</dbReference>
<dbReference type="PANTHER" id="PTHR43065:SF46">
    <property type="entry name" value="C4-DICARBOXYLATE TRANSPORT SENSOR PROTEIN DCTB"/>
    <property type="match status" value="1"/>
</dbReference>
<evidence type="ECO:0000256" key="3">
    <source>
        <dbReference type="ARBA" id="ARBA00022777"/>
    </source>
</evidence>
<accession>A0ABM7NXS7</accession>
<dbReference type="EMBL" id="AP024484">
    <property type="protein sequence ID" value="BCS85331.1"/>
    <property type="molecule type" value="Genomic_DNA"/>
</dbReference>